<evidence type="ECO:0000313" key="2">
    <source>
        <dbReference type="Proteomes" id="UP000652761"/>
    </source>
</evidence>
<dbReference type="EMBL" id="NMUH01000337">
    <property type="protein sequence ID" value="MQL77215.1"/>
    <property type="molecule type" value="Genomic_DNA"/>
</dbReference>
<name>A0A843U1C4_COLES</name>
<organism evidence="1 2">
    <name type="scientific">Colocasia esculenta</name>
    <name type="common">Wild taro</name>
    <name type="synonym">Arum esculentum</name>
    <dbReference type="NCBI Taxonomy" id="4460"/>
    <lineage>
        <taxon>Eukaryota</taxon>
        <taxon>Viridiplantae</taxon>
        <taxon>Streptophyta</taxon>
        <taxon>Embryophyta</taxon>
        <taxon>Tracheophyta</taxon>
        <taxon>Spermatophyta</taxon>
        <taxon>Magnoliopsida</taxon>
        <taxon>Liliopsida</taxon>
        <taxon>Araceae</taxon>
        <taxon>Aroideae</taxon>
        <taxon>Colocasieae</taxon>
        <taxon>Colocasia</taxon>
    </lineage>
</organism>
<dbReference type="AlphaFoldDB" id="A0A843U1C4"/>
<comment type="caution">
    <text evidence="1">The sequence shown here is derived from an EMBL/GenBank/DDBJ whole genome shotgun (WGS) entry which is preliminary data.</text>
</comment>
<evidence type="ECO:0000313" key="1">
    <source>
        <dbReference type="EMBL" id="MQL77215.1"/>
    </source>
</evidence>
<dbReference type="Proteomes" id="UP000652761">
    <property type="component" value="Unassembled WGS sequence"/>
</dbReference>
<proteinExistence type="predicted"/>
<protein>
    <submittedName>
        <fullName evidence="1">Uncharacterized protein</fullName>
    </submittedName>
</protein>
<sequence>MLSIEWRKGHGAFVVYQPVCASSICQ</sequence>
<reference evidence="1" key="1">
    <citation type="submission" date="2017-07" db="EMBL/GenBank/DDBJ databases">
        <title>Taro Niue Genome Assembly and Annotation.</title>
        <authorList>
            <person name="Atibalentja N."/>
            <person name="Keating K."/>
            <person name="Fields C.J."/>
        </authorList>
    </citation>
    <scope>NUCLEOTIDE SEQUENCE</scope>
    <source>
        <strain evidence="1">Niue_2</strain>
        <tissue evidence="1">Leaf</tissue>
    </source>
</reference>
<feature type="non-terminal residue" evidence="1">
    <location>
        <position position="26"/>
    </location>
</feature>
<accession>A0A843U1C4</accession>
<gene>
    <name evidence="1" type="ORF">Taro_009610</name>
</gene>
<keyword evidence="2" id="KW-1185">Reference proteome</keyword>